<proteinExistence type="predicted"/>
<organism evidence="6 7">
    <name type="scientific">Enterobacter cloacae</name>
    <dbReference type="NCBI Taxonomy" id="550"/>
    <lineage>
        <taxon>Bacteria</taxon>
        <taxon>Pseudomonadati</taxon>
        <taxon>Pseudomonadota</taxon>
        <taxon>Gammaproteobacteria</taxon>
        <taxon>Enterobacterales</taxon>
        <taxon>Enterobacteriaceae</taxon>
        <taxon>Enterobacter</taxon>
        <taxon>Enterobacter cloacae complex</taxon>
    </lineage>
</organism>
<dbReference type="Pfam" id="PF07167">
    <property type="entry name" value="PhaC_N"/>
    <property type="match status" value="1"/>
</dbReference>
<dbReference type="EMBL" id="QMDH01000009">
    <property type="protein sequence ID" value="RAZ70385.1"/>
    <property type="molecule type" value="Genomic_DNA"/>
</dbReference>
<comment type="caution">
    <text evidence="6">The sequence shown here is derived from an EMBL/GenBank/DDBJ whole genome shotgun (WGS) entry which is preliminary data.</text>
</comment>
<dbReference type="AlphaFoldDB" id="A0A330GHZ4"/>
<evidence type="ECO:0000313" key="6">
    <source>
        <dbReference type="EMBL" id="RAZ70385.1"/>
    </source>
</evidence>
<dbReference type="InterPro" id="IPR051321">
    <property type="entry name" value="PHA/PHB_synthase"/>
</dbReference>
<reference evidence="6 7" key="1">
    <citation type="submission" date="2018-06" db="EMBL/GenBank/DDBJ databases">
        <title>ACT-28, a chromosomally-encoded AmpC with carbapenemase activity from Enterobacter kobei.</title>
        <authorList>
            <person name="Jousset A.B."/>
            <person name="Oueslati S."/>
            <person name="Bernabeu S."/>
            <person name="Takissian J."/>
            <person name="Creton E."/>
            <person name="Vogel A."/>
            <person name="Cotellon G."/>
            <person name="Bonnin R.A."/>
            <person name="Dortet L."/>
            <person name="Naas T."/>
        </authorList>
    </citation>
    <scope>NUCLEOTIDE SEQUENCE [LARGE SCALE GENOMIC DNA]</scope>
    <source>
        <strain evidence="6 7">99B3</strain>
    </source>
</reference>
<name>A0A330GHZ4_ENTCL</name>
<keyword evidence="6" id="KW-0378">Hydrolase</keyword>
<gene>
    <name evidence="6" type="ORF">DP202_06620</name>
</gene>
<evidence type="ECO:0000256" key="2">
    <source>
        <dbReference type="ARBA" id="ARBA00023315"/>
    </source>
</evidence>
<feature type="compositionally biased region" description="Basic and acidic residues" evidence="3">
    <location>
        <begin position="580"/>
        <end position="591"/>
    </location>
</feature>
<evidence type="ECO:0000259" key="4">
    <source>
        <dbReference type="Pfam" id="PF07167"/>
    </source>
</evidence>
<dbReference type="PANTHER" id="PTHR36837:SF5">
    <property type="entry name" value="POLY-3-HYDROXYBUTYRATE SYNTHASE"/>
    <property type="match status" value="1"/>
</dbReference>
<dbReference type="RefSeq" id="WP_023098586.1">
    <property type="nucleotide sequence ID" value="NZ_CABMNQ010000009.1"/>
</dbReference>
<dbReference type="PANTHER" id="PTHR36837">
    <property type="entry name" value="POLY(3-HYDROXYALKANOATE) POLYMERASE SUBUNIT PHAC"/>
    <property type="match status" value="1"/>
</dbReference>
<evidence type="ECO:0000256" key="3">
    <source>
        <dbReference type="SAM" id="MobiDB-lite"/>
    </source>
</evidence>
<dbReference type="Proteomes" id="UP000251576">
    <property type="component" value="Unassembled WGS sequence"/>
</dbReference>
<dbReference type="InterPro" id="IPR022211">
    <property type="entry name" value="PHBC_N"/>
</dbReference>
<feature type="domain" description="Poly-beta-hydroxybutyrate polymerase N-terminal" evidence="4">
    <location>
        <begin position="90"/>
        <end position="258"/>
    </location>
</feature>
<keyword evidence="1" id="KW-0808">Transferase</keyword>
<dbReference type="GO" id="GO:0016787">
    <property type="term" value="F:hydrolase activity"/>
    <property type="evidence" value="ECO:0007669"/>
    <property type="project" value="UniProtKB-KW"/>
</dbReference>
<dbReference type="Gene3D" id="3.40.50.1820">
    <property type="entry name" value="alpha/beta hydrolase"/>
    <property type="match status" value="1"/>
</dbReference>
<dbReference type="GO" id="GO:0042619">
    <property type="term" value="P:poly-hydroxybutyrate biosynthetic process"/>
    <property type="evidence" value="ECO:0007669"/>
    <property type="project" value="InterPro"/>
</dbReference>
<dbReference type="InterPro" id="IPR029058">
    <property type="entry name" value="AB_hydrolase_fold"/>
</dbReference>
<accession>A0A330GHZ4</accession>
<dbReference type="GO" id="GO:0016746">
    <property type="term" value="F:acyltransferase activity"/>
    <property type="evidence" value="ECO:0007669"/>
    <property type="project" value="UniProtKB-KW"/>
</dbReference>
<feature type="region of interest" description="Disordered" evidence="3">
    <location>
        <begin position="570"/>
        <end position="604"/>
    </location>
</feature>
<keyword evidence="2" id="KW-0012">Acyltransferase</keyword>
<evidence type="ECO:0000313" key="7">
    <source>
        <dbReference type="Proteomes" id="UP000251576"/>
    </source>
</evidence>
<dbReference type="InterPro" id="IPR010941">
    <property type="entry name" value="PhaC_N"/>
</dbReference>
<protein>
    <submittedName>
        <fullName evidence="6">Alpha/beta fold hydrolase</fullName>
    </submittedName>
</protein>
<evidence type="ECO:0000256" key="1">
    <source>
        <dbReference type="ARBA" id="ARBA00022679"/>
    </source>
</evidence>
<sequence>MTQHDKDAHSKKDDGEFHAAWAKAWSHFSPESGVLAWLDWSLHLASSPAKLNDLIKLGDDHARHLSNLIMQSCINVAQGDPLPQLPITPNQRLTDPAWDEFPYSLFREAFQLQSSWWAEATQGIWGVDPKSQRIVEFATKQWLDAISPFNVGLLNPVVQERTRAENGANLLRGFSNLMDDFNRSVSGNLPPGAENFQVGRDVAVSPGKVVLRNRLIELIQYEPTTEKVNSEPLLIVPAWIMKYYILDLSPHNSLIKYLVEQGFTVFCISWRNPSSEDRELSMEDYQVLGIQAALSAINAIVPKRQVHAAGYCLGGTLLSIAAAAMSRDGDTRLASLTLLAAQTDFSEPGELGLFISEGQLALLEAHMAVAGYLDSRQMSGAFQMLRSYDLVWSRVVNEYMLGDRRPMSDLMAWNADTTNMPARMHSEYLRRLYLNNDLSGGRYLVDGRPVSLGDINLPTFCVGTTSDHVAPWQSVYRLHLFSQAEITFVLTNGGHNAGIVSEPGRPRREYLIHRRPARTPYQGPDEWRQIAQSRTGSWWPAWVDWLNSQGGTPVKPPRIGAVGKGYRPCGDAPGSYVMERASDVGHPKGDGVNDVSARSESPQK</sequence>
<dbReference type="SUPFAM" id="SSF53474">
    <property type="entry name" value="alpha/beta-Hydrolases"/>
    <property type="match status" value="1"/>
</dbReference>
<feature type="domain" description="Poly-beta-hydroxybutyrate polymerase N-terminal" evidence="5">
    <location>
        <begin position="14"/>
        <end position="50"/>
    </location>
</feature>
<dbReference type="Pfam" id="PF12551">
    <property type="entry name" value="PHBC_N"/>
    <property type="match status" value="1"/>
</dbReference>
<evidence type="ECO:0000259" key="5">
    <source>
        <dbReference type="Pfam" id="PF12551"/>
    </source>
</evidence>